<dbReference type="EMBL" id="BGPR01007410">
    <property type="protein sequence ID" value="GBN26628.1"/>
    <property type="molecule type" value="Genomic_DNA"/>
</dbReference>
<evidence type="ECO:0000313" key="2">
    <source>
        <dbReference type="Proteomes" id="UP000499080"/>
    </source>
</evidence>
<accession>A0A4Y2MHJ9</accession>
<evidence type="ECO:0000313" key="1">
    <source>
        <dbReference type="EMBL" id="GBN26628.1"/>
    </source>
</evidence>
<proteinExistence type="predicted"/>
<organism evidence="1 2">
    <name type="scientific">Araneus ventricosus</name>
    <name type="common">Orbweaver spider</name>
    <name type="synonym">Epeira ventricosa</name>
    <dbReference type="NCBI Taxonomy" id="182803"/>
    <lineage>
        <taxon>Eukaryota</taxon>
        <taxon>Metazoa</taxon>
        <taxon>Ecdysozoa</taxon>
        <taxon>Arthropoda</taxon>
        <taxon>Chelicerata</taxon>
        <taxon>Arachnida</taxon>
        <taxon>Araneae</taxon>
        <taxon>Araneomorphae</taxon>
        <taxon>Entelegynae</taxon>
        <taxon>Araneoidea</taxon>
        <taxon>Araneidae</taxon>
        <taxon>Araneus</taxon>
    </lineage>
</organism>
<name>A0A4Y2MHJ9_ARAVE</name>
<reference evidence="1 2" key="1">
    <citation type="journal article" date="2019" name="Sci. Rep.">
        <title>Orb-weaving spider Araneus ventricosus genome elucidates the spidroin gene catalogue.</title>
        <authorList>
            <person name="Kono N."/>
            <person name="Nakamura H."/>
            <person name="Ohtoshi R."/>
            <person name="Moran D.A.P."/>
            <person name="Shinohara A."/>
            <person name="Yoshida Y."/>
            <person name="Fujiwara M."/>
            <person name="Mori M."/>
            <person name="Tomita M."/>
            <person name="Arakawa K."/>
        </authorList>
    </citation>
    <scope>NUCLEOTIDE SEQUENCE [LARGE SCALE GENOMIC DNA]</scope>
</reference>
<sequence length="99" mass="11374">MLVGTAQTQANKVFEIVEDWGLSENIYALRFDSTASKIGWKKGACVQLENHLKRKLLFLACRHHVFKLFEGAAWKSVFGKSMSPDHTEFKQFEEKMAHT</sequence>
<dbReference type="Proteomes" id="UP000499080">
    <property type="component" value="Unassembled WGS sequence"/>
</dbReference>
<dbReference type="OrthoDB" id="6380626at2759"/>
<gene>
    <name evidence="1" type="ORF">AVEN_273651_1</name>
</gene>
<keyword evidence="2" id="KW-1185">Reference proteome</keyword>
<dbReference type="AlphaFoldDB" id="A0A4Y2MHJ9"/>
<protein>
    <recommendedName>
        <fullName evidence="3">MULE transposase domain-containing protein</fullName>
    </recommendedName>
</protein>
<evidence type="ECO:0008006" key="3">
    <source>
        <dbReference type="Google" id="ProtNLM"/>
    </source>
</evidence>
<comment type="caution">
    <text evidence="1">The sequence shown here is derived from an EMBL/GenBank/DDBJ whole genome shotgun (WGS) entry which is preliminary data.</text>
</comment>